<feature type="transmembrane region" description="Helical" evidence="1">
    <location>
        <begin position="71"/>
        <end position="89"/>
    </location>
</feature>
<accession>A0A4R2B2H5</accession>
<keyword evidence="1" id="KW-0812">Transmembrane</keyword>
<protein>
    <submittedName>
        <fullName evidence="2">Uncharacterized protein</fullName>
    </submittedName>
</protein>
<reference evidence="2 3" key="1">
    <citation type="journal article" date="2015" name="Stand. Genomic Sci.">
        <title>Genomic Encyclopedia of Bacterial and Archaeal Type Strains, Phase III: the genomes of soil and plant-associated and newly described type strains.</title>
        <authorList>
            <person name="Whitman W.B."/>
            <person name="Woyke T."/>
            <person name="Klenk H.P."/>
            <person name="Zhou Y."/>
            <person name="Lilburn T.G."/>
            <person name="Beck B.J."/>
            <person name="De Vos P."/>
            <person name="Vandamme P."/>
            <person name="Eisen J.A."/>
            <person name="Garrity G."/>
            <person name="Hugenholtz P."/>
            <person name="Kyrpides N.C."/>
        </authorList>
    </citation>
    <scope>NUCLEOTIDE SEQUENCE [LARGE SCALE GENOMIC DNA]</scope>
    <source>
        <strain evidence="2 3">CV53</strain>
    </source>
</reference>
<evidence type="ECO:0000313" key="2">
    <source>
        <dbReference type="EMBL" id="TCN19752.1"/>
    </source>
</evidence>
<keyword evidence="1" id="KW-0472">Membrane</keyword>
<organism evidence="2 3">
    <name type="scientific">Mesobacillus foraminis</name>
    <dbReference type="NCBI Taxonomy" id="279826"/>
    <lineage>
        <taxon>Bacteria</taxon>
        <taxon>Bacillati</taxon>
        <taxon>Bacillota</taxon>
        <taxon>Bacilli</taxon>
        <taxon>Bacillales</taxon>
        <taxon>Bacillaceae</taxon>
        <taxon>Mesobacillus</taxon>
    </lineage>
</organism>
<proteinExistence type="predicted"/>
<comment type="caution">
    <text evidence="2">The sequence shown here is derived from an EMBL/GenBank/DDBJ whole genome shotgun (WGS) entry which is preliminary data.</text>
</comment>
<dbReference type="EMBL" id="SLVV01000016">
    <property type="protein sequence ID" value="TCN19752.1"/>
    <property type="molecule type" value="Genomic_DNA"/>
</dbReference>
<dbReference type="Proteomes" id="UP000295689">
    <property type="component" value="Unassembled WGS sequence"/>
</dbReference>
<name>A0A4R2B2H5_9BACI</name>
<evidence type="ECO:0000256" key="1">
    <source>
        <dbReference type="SAM" id="Phobius"/>
    </source>
</evidence>
<evidence type="ECO:0000313" key="3">
    <source>
        <dbReference type="Proteomes" id="UP000295689"/>
    </source>
</evidence>
<keyword evidence="1" id="KW-1133">Transmembrane helix</keyword>
<gene>
    <name evidence="2" type="ORF">EV146_11657</name>
</gene>
<sequence>MWLPYPYGVDGWLTACIFSRLFLHVAWFAKDPLNWNAFIKWFSPFAAVCMLIILGTGFWVMTMVVDVNDYVNSWVLSYGQILFYLAAVYHQSLFRPESTILIRNEGTSFRDGPSFFLFI</sequence>
<feature type="transmembrane region" description="Helical" evidence="1">
    <location>
        <begin position="41"/>
        <end position="65"/>
    </location>
</feature>
<keyword evidence="3" id="KW-1185">Reference proteome</keyword>
<dbReference type="AlphaFoldDB" id="A0A4R2B2H5"/>
<feature type="transmembrane region" description="Helical" evidence="1">
    <location>
        <begin position="12"/>
        <end position="29"/>
    </location>
</feature>